<keyword evidence="1" id="KW-0677">Repeat</keyword>
<dbReference type="Proteomes" id="UP000276133">
    <property type="component" value="Unassembled WGS sequence"/>
</dbReference>
<dbReference type="STRING" id="10195.A0A3M7P664"/>
<sequence length="265" mass="30514">MTNRYETLDHYLSVCRLHKKEVSKLIKTILENKTQIEPVVKTEKMNLNNNLNLRGNNYFLDGIKLGNDDAFCLYHTLKINSWVFNLDLRFNNLGDEGATWIAKLISENSTLKFLNLMCNEIGPDGAEQIALALQKNTSIVYLNLNGNKIGNKGGMCMAQMLQVNTTLQYLDIGETDLKIESLIALATILNYNRTLKSLNVSRPVPQFQFANWMDEIAQHFANMLKVNQTLKQLIMKKFEMRDYGIHWISDKLLSNFHLVHLDLSW</sequence>
<dbReference type="InterPro" id="IPR032675">
    <property type="entry name" value="LRR_dom_sf"/>
</dbReference>
<proteinExistence type="predicted"/>
<name>A0A3M7P664_BRAPC</name>
<dbReference type="InterPro" id="IPR001611">
    <property type="entry name" value="Leu-rich_rpt"/>
</dbReference>
<organism evidence="2 3">
    <name type="scientific">Brachionus plicatilis</name>
    <name type="common">Marine rotifer</name>
    <name type="synonym">Brachionus muelleri</name>
    <dbReference type="NCBI Taxonomy" id="10195"/>
    <lineage>
        <taxon>Eukaryota</taxon>
        <taxon>Metazoa</taxon>
        <taxon>Spiralia</taxon>
        <taxon>Gnathifera</taxon>
        <taxon>Rotifera</taxon>
        <taxon>Eurotatoria</taxon>
        <taxon>Monogononta</taxon>
        <taxon>Pseudotrocha</taxon>
        <taxon>Ploima</taxon>
        <taxon>Brachionidae</taxon>
        <taxon>Brachionus</taxon>
    </lineage>
</organism>
<reference evidence="2 3" key="1">
    <citation type="journal article" date="2018" name="Sci. Rep.">
        <title>Genomic signatures of local adaptation to the degree of environmental predictability in rotifers.</title>
        <authorList>
            <person name="Franch-Gras L."/>
            <person name="Hahn C."/>
            <person name="Garcia-Roger E.M."/>
            <person name="Carmona M.J."/>
            <person name="Serra M."/>
            <person name="Gomez A."/>
        </authorList>
    </citation>
    <scope>NUCLEOTIDE SEQUENCE [LARGE SCALE GENOMIC DNA]</scope>
    <source>
        <strain evidence="2">HYR1</strain>
    </source>
</reference>
<dbReference type="AlphaFoldDB" id="A0A3M7P664"/>
<dbReference type="InterPro" id="IPR052201">
    <property type="entry name" value="LRR-containing_regulator"/>
</dbReference>
<evidence type="ECO:0000256" key="1">
    <source>
        <dbReference type="ARBA" id="ARBA00022737"/>
    </source>
</evidence>
<protein>
    <submittedName>
        <fullName evidence="2">Leucine-rich repeat-containing 34-like isoform X1</fullName>
    </submittedName>
</protein>
<keyword evidence="3" id="KW-1185">Reference proteome</keyword>
<dbReference type="OrthoDB" id="272549at2759"/>
<accession>A0A3M7P664</accession>
<dbReference type="PANTHER" id="PTHR24111">
    <property type="entry name" value="LEUCINE-RICH REPEAT-CONTAINING PROTEIN 34"/>
    <property type="match status" value="1"/>
</dbReference>
<dbReference type="PANTHER" id="PTHR24111:SF0">
    <property type="entry name" value="LEUCINE-RICH REPEAT-CONTAINING PROTEIN"/>
    <property type="match status" value="1"/>
</dbReference>
<gene>
    <name evidence="2" type="ORF">BpHYR1_053274</name>
</gene>
<dbReference type="Gene3D" id="3.80.10.10">
    <property type="entry name" value="Ribonuclease Inhibitor"/>
    <property type="match status" value="2"/>
</dbReference>
<dbReference type="EMBL" id="REGN01013211">
    <property type="protein sequence ID" value="RMZ94227.1"/>
    <property type="molecule type" value="Genomic_DNA"/>
</dbReference>
<dbReference type="SMART" id="SM00368">
    <property type="entry name" value="LRR_RI"/>
    <property type="match status" value="4"/>
</dbReference>
<dbReference type="Pfam" id="PF13516">
    <property type="entry name" value="LRR_6"/>
    <property type="match status" value="4"/>
</dbReference>
<evidence type="ECO:0000313" key="3">
    <source>
        <dbReference type="Proteomes" id="UP000276133"/>
    </source>
</evidence>
<dbReference type="SUPFAM" id="SSF52047">
    <property type="entry name" value="RNI-like"/>
    <property type="match status" value="1"/>
</dbReference>
<evidence type="ECO:0000313" key="2">
    <source>
        <dbReference type="EMBL" id="RMZ94227.1"/>
    </source>
</evidence>
<comment type="caution">
    <text evidence="2">The sequence shown here is derived from an EMBL/GenBank/DDBJ whole genome shotgun (WGS) entry which is preliminary data.</text>
</comment>